<evidence type="ECO:0000256" key="2">
    <source>
        <dbReference type="SAM" id="Phobius"/>
    </source>
</evidence>
<organism evidence="3 4">
    <name type="scientific">Prorocentrum cordatum</name>
    <dbReference type="NCBI Taxonomy" id="2364126"/>
    <lineage>
        <taxon>Eukaryota</taxon>
        <taxon>Sar</taxon>
        <taxon>Alveolata</taxon>
        <taxon>Dinophyceae</taxon>
        <taxon>Prorocentrales</taxon>
        <taxon>Prorocentraceae</taxon>
        <taxon>Prorocentrum</taxon>
    </lineage>
</organism>
<sequence>GPYPFWLKLRSKPAFQHACTPGLAMRAPVAAPIPAVVGAPDRNPALPAPSGASAGGHWPSEGSIDRNPPDGPARASLELSRRSLTLRDATEEMLVELRGAPLQSCFSGLGQVWASSAGRQSHYECTRKRDRLDCFVSHDWGTGRWVKLLTLAVYFNGVPALCASFAVGMLVLTLQVTGVLVQRKKPERFQAAGVEYEEAHGVWCFPAGICTFFFVLFYWQVCRECVLQPLYVFVDKMCINQRDPVQKERGVHSLGGFLHKSDRMLMLCTPRYFSRMWCAFEVAAWLRLKDVGSIVFLPPSDAVFTGVFFSIVLLSHCGVYVGTHFPGVPISACAKVAALFAPLPLAMSARPVMRDLLSMPELLRAHDVAQTKCFCCEQKHVDPATGSALACDREMVYDAIDSWYGSGTPRSSLEMLADSSQSCTAAACRDGKARFNEEVQTKLSKALQVMVARPVSYTSCLISASPAMWYFLDQVTAIVLDGPYDAYLTLKRAVRTVTISFLLWPLMRANIVAMAKRFRRRGADRCQELGRSFAVFSLAQNIPGPGVSWGEKGPPARAFSALPPPRLGTGRCPKQPNIPGPSWGGGWVTPSRYGYVWWFREPTRTQGG</sequence>
<feature type="transmembrane region" description="Helical" evidence="2">
    <location>
        <begin position="200"/>
        <end position="219"/>
    </location>
</feature>
<feature type="region of interest" description="Disordered" evidence="1">
    <location>
        <begin position="42"/>
        <end position="75"/>
    </location>
</feature>
<feature type="transmembrane region" description="Helical" evidence="2">
    <location>
        <begin position="153"/>
        <end position="180"/>
    </location>
</feature>
<evidence type="ECO:0000256" key="1">
    <source>
        <dbReference type="SAM" id="MobiDB-lite"/>
    </source>
</evidence>
<accession>A0ABN9QTH5</accession>
<keyword evidence="2" id="KW-0472">Membrane</keyword>
<protein>
    <recommendedName>
        <fullName evidence="5">TIR domain-containing protein</fullName>
    </recommendedName>
</protein>
<keyword evidence="2" id="KW-0812">Transmembrane</keyword>
<keyword evidence="4" id="KW-1185">Reference proteome</keyword>
<name>A0ABN9QTH5_9DINO</name>
<evidence type="ECO:0008006" key="5">
    <source>
        <dbReference type="Google" id="ProtNLM"/>
    </source>
</evidence>
<evidence type="ECO:0000313" key="4">
    <source>
        <dbReference type="Proteomes" id="UP001189429"/>
    </source>
</evidence>
<gene>
    <name evidence="3" type="ORF">PCOR1329_LOCUS14029</name>
</gene>
<keyword evidence="2" id="KW-1133">Transmembrane helix</keyword>
<dbReference type="SUPFAM" id="SSF52200">
    <property type="entry name" value="Toll/Interleukin receptor TIR domain"/>
    <property type="match status" value="1"/>
</dbReference>
<feature type="compositionally biased region" description="Low complexity" evidence="1">
    <location>
        <begin position="42"/>
        <end position="60"/>
    </location>
</feature>
<dbReference type="InterPro" id="IPR035897">
    <property type="entry name" value="Toll_tir_struct_dom_sf"/>
</dbReference>
<reference evidence="3" key="1">
    <citation type="submission" date="2023-10" db="EMBL/GenBank/DDBJ databases">
        <authorList>
            <person name="Chen Y."/>
            <person name="Shah S."/>
            <person name="Dougan E. K."/>
            <person name="Thang M."/>
            <person name="Chan C."/>
        </authorList>
    </citation>
    <scope>NUCLEOTIDE SEQUENCE [LARGE SCALE GENOMIC DNA]</scope>
</reference>
<comment type="caution">
    <text evidence="3">The sequence shown here is derived from an EMBL/GenBank/DDBJ whole genome shotgun (WGS) entry which is preliminary data.</text>
</comment>
<feature type="non-terminal residue" evidence="3">
    <location>
        <position position="1"/>
    </location>
</feature>
<dbReference type="EMBL" id="CAUYUJ010004169">
    <property type="protein sequence ID" value="CAK0808415.1"/>
    <property type="molecule type" value="Genomic_DNA"/>
</dbReference>
<dbReference type="Proteomes" id="UP001189429">
    <property type="component" value="Unassembled WGS sequence"/>
</dbReference>
<proteinExistence type="predicted"/>
<evidence type="ECO:0000313" key="3">
    <source>
        <dbReference type="EMBL" id="CAK0808415.1"/>
    </source>
</evidence>